<feature type="domain" description="Integrase DNA-binding" evidence="4">
    <location>
        <begin position="11"/>
        <end position="94"/>
    </location>
</feature>
<reference evidence="6" key="1">
    <citation type="journal article" date="2019" name="Int. J. Syst. Evol. Microbiol.">
        <title>The Global Catalogue of Microorganisms (GCM) 10K type strain sequencing project: providing services to taxonomists for standard genome sequencing and annotation.</title>
        <authorList>
            <consortium name="The Broad Institute Genomics Platform"/>
            <consortium name="The Broad Institute Genome Sequencing Center for Infectious Disease"/>
            <person name="Wu L."/>
            <person name="Ma J."/>
        </authorList>
    </citation>
    <scope>NUCLEOTIDE SEQUENCE [LARGE SCALE GENOMIC DNA]</scope>
    <source>
        <strain evidence="6">NBRC 103632</strain>
    </source>
</reference>
<keyword evidence="2" id="KW-0229">DNA integration</keyword>
<dbReference type="Proteomes" id="UP001157440">
    <property type="component" value="Unassembled WGS sequence"/>
</dbReference>
<dbReference type="InterPro" id="IPR038488">
    <property type="entry name" value="Integrase_DNA-bd_sf"/>
</dbReference>
<evidence type="ECO:0000256" key="2">
    <source>
        <dbReference type="ARBA" id="ARBA00022908"/>
    </source>
</evidence>
<name>A0AA37WTT4_9HYPH</name>
<gene>
    <name evidence="5" type="ORF">GCM10007890_33650</name>
</gene>
<evidence type="ECO:0000259" key="4">
    <source>
        <dbReference type="Pfam" id="PF13356"/>
    </source>
</evidence>
<dbReference type="Gene3D" id="1.10.150.130">
    <property type="match status" value="1"/>
</dbReference>
<dbReference type="GO" id="GO:0003677">
    <property type="term" value="F:DNA binding"/>
    <property type="evidence" value="ECO:0007669"/>
    <property type="project" value="UniProtKB-KW"/>
</dbReference>
<dbReference type="Pfam" id="PF13356">
    <property type="entry name" value="Arm-DNA-bind_3"/>
    <property type="match status" value="1"/>
</dbReference>
<dbReference type="InterPro" id="IPR011010">
    <property type="entry name" value="DNA_brk_join_enz"/>
</dbReference>
<dbReference type="Gene3D" id="3.30.160.390">
    <property type="entry name" value="Integrase, DNA-binding domain"/>
    <property type="match status" value="1"/>
</dbReference>
<dbReference type="PANTHER" id="PTHR30629">
    <property type="entry name" value="PROPHAGE INTEGRASE"/>
    <property type="match status" value="1"/>
</dbReference>
<evidence type="ECO:0000313" key="5">
    <source>
        <dbReference type="EMBL" id="GLS71352.1"/>
    </source>
</evidence>
<sequence>MSTYTRERSRLTAADVKRALALVNGGKVTGRGIDHADVAVPGLILRTTPLAVTWLLKTRTSTIRLGAGADVTVAAAREAATRARLDLKGGVDPRPDLRVFEHAMKTGASVEDAVDAAFPESVEAQSDEDRRRRGPWQWQDLVEEFLAHKLPQLRPRWARQFEGHLRRSLDPRLTRAPVSAVRPDDLLALRDRVAEERTQSAAADTVEACKAALDWALSLHSHRAGFSHSTYPWWRDKVRVDYQAKARKHTPRLDELARTLFVAERHRALGGTGKRTSDAVLGALWATVLTGQRVTALTGTRRASVVPWEGGPPGWVVWSWSGEEMKKSGGEEVPHGLPIPPAAAAAIARWDTSPGSEFLFPSTVAGQPLAGNALTQLAARLQGKSKAGRDGNVTLRPEADLFALHRIRPWVRHDVRRTLSAYLDMERLGGSASAILGHRKQRTPGEHAQERELAEAITLRHYLHGQRLEMKAAGMEAWTKAVLDAYEAERSRLA</sequence>
<organism evidence="5 6">
    <name type="scientific">Methylobacterium tardum</name>
    <dbReference type="NCBI Taxonomy" id="374432"/>
    <lineage>
        <taxon>Bacteria</taxon>
        <taxon>Pseudomonadati</taxon>
        <taxon>Pseudomonadota</taxon>
        <taxon>Alphaproteobacteria</taxon>
        <taxon>Hyphomicrobiales</taxon>
        <taxon>Methylobacteriaceae</taxon>
        <taxon>Methylobacterium</taxon>
    </lineage>
</organism>
<keyword evidence="6" id="KW-1185">Reference proteome</keyword>
<evidence type="ECO:0000256" key="1">
    <source>
        <dbReference type="ARBA" id="ARBA00008857"/>
    </source>
</evidence>
<dbReference type="AlphaFoldDB" id="A0AA37WTT4"/>
<proteinExistence type="inferred from homology"/>
<dbReference type="InterPro" id="IPR010998">
    <property type="entry name" value="Integrase_recombinase_N"/>
</dbReference>
<keyword evidence="3" id="KW-0238">DNA-binding</keyword>
<dbReference type="RefSeq" id="WP_238194234.1">
    <property type="nucleotide sequence ID" value="NZ_BPQZ01000001.1"/>
</dbReference>
<evidence type="ECO:0000313" key="6">
    <source>
        <dbReference type="Proteomes" id="UP001157440"/>
    </source>
</evidence>
<dbReference type="InterPro" id="IPR050808">
    <property type="entry name" value="Phage_Integrase"/>
</dbReference>
<comment type="similarity">
    <text evidence="1">Belongs to the 'phage' integrase family.</text>
</comment>
<dbReference type="SUPFAM" id="SSF56349">
    <property type="entry name" value="DNA breaking-rejoining enzymes"/>
    <property type="match status" value="1"/>
</dbReference>
<dbReference type="EMBL" id="BSPL01000017">
    <property type="protein sequence ID" value="GLS71352.1"/>
    <property type="molecule type" value="Genomic_DNA"/>
</dbReference>
<accession>A0AA37WTT4</accession>
<dbReference type="InterPro" id="IPR025166">
    <property type="entry name" value="Integrase_DNA_bind_dom"/>
</dbReference>
<protein>
    <recommendedName>
        <fullName evidence="4">Integrase DNA-binding domain-containing protein</fullName>
    </recommendedName>
</protein>
<dbReference type="PANTHER" id="PTHR30629:SF2">
    <property type="entry name" value="PROPHAGE INTEGRASE INTS-RELATED"/>
    <property type="match status" value="1"/>
</dbReference>
<evidence type="ECO:0000256" key="3">
    <source>
        <dbReference type="ARBA" id="ARBA00023125"/>
    </source>
</evidence>
<comment type="caution">
    <text evidence="5">The sequence shown here is derived from an EMBL/GenBank/DDBJ whole genome shotgun (WGS) entry which is preliminary data.</text>
</comment>
<dbReference type="GO" id="GO:0015074">
    <property type="term" value="P:DNA integration"/>
    <property type="evidence" value="ECO:0007669"/>
    <property type="project" value="UniProtKB-KW"/>
</dbReference>